<sequence length="96" mass="11183">MTKSEKEYYGKLARLGCILCRQNGIKNIEDSPTEIHHIRKFGGKRENAECIPLCAYHHRLGNSSIHLLGRKGFLRYWALSEYDLLEKVQELLNDHN</sequence>
<dbReference type="InterPro" id="IPR031875">
    <property type="entry name" value="RecA_dep_nuc"/>
</dbReference>
<proteinExistence type="predicted"/>
<dbReference type="Pfam" id="PF16786">
    <property type="entry name" value="RecA_dep_nuc"/>
    <property type="match status" value="1"/>
</dbReference>
<dbReference type="EMBL" id="LR797424">
    <property type="protein sequence ID" value="CAB4215330.1"/>
    <property type="molecule type" value="Genomic_DNA"/>
</dbReference>
<dbReference type="EMBL" id="LR796978">
    <property type="protein sequence ID" value="CAB4179009.1"/>
    <property type="molecule type" value="Genomic_DNA"/>
</dbReference>
<dbReference type="Gene3D" id="3.30.40.190">
    <property type="match status" value="1"/>
</dbReference>
<gene>
    <name evidence="1" type="ORF">UFOVP1022_29</name>
    <name evidence="2" type="ORF">UFOVP1110_12</name>
    <name evidence="3" type="ORF">UFOVP1378_14</name>
    <name evidence="4" type="ORF">UFOVP1474_15</name>
    <name evidence="5" type="ORF">UFOVP1561_55</name>
</gene>
<dbReference type="EMBL" id="LR798406">
    <property type="protein sequence ID" value="CAB5230294.1"/>
    <property type="molecule type" value="Genomic_DNA"/>
</dbReference>
<dbReference type="EMBL" id="LR797052">
    <property type="protein sequence ID" value="CAB4183815.1"/>
    <property type="molecule type" value="Genomic_DNA"/>
</dbReference>
<accession>A0A6J5Q453</accession>
<evidence type="ECO:0000313" key="5">
    <source>
        <dbReference type="EMBL" id="CAB5230294.1"/>
    </source>
</evidence>
<organism evidence="1">
    <name type="scientific">uncultured Caudovirales phage</name>
    <dbReference type="NCBI Taxonomy" id="2100421"/>
    <lineage>
        <taxon>Viruses</taxon>
        <taxon>Duplodnaviria</taxon>
        <taxon>Heunggongvirae</taxon>
        <taxon>Uroviricota</taxon>
        <taxon>Caudoviricetes</taxon>
        <taxon>Peduoviridae</taxon>
        <taxon>Maltschvirus</taxon>
        <taxon>Maltschvirus maltsch</taxon>
    </lineage>
</organism>
<dbReference type="EMBL" id="LR797318">
    <property type="protein sequence ID" value="CAB4202400.1"/>
    <property type="molecule type" value="Genomic_DNA"/>
</dbReference>
<evidence type="ECO:0000313" key="4">
    <source>
        <dbReference type="EMBL" id="CAB4215330.1"/>
    </source>
</evidence>
<reference evidence="1" key="1">
    <citation type="submission" date="2020-05" db="EMBL/GenBank/DDBJ databases">
        <authorList>
            <person name="Chiriac C."/>
            <person name="Salcher M."/>
            <person name="Ghai R."/>
            <person name="Kavagutti S V."/>
        </authorList>
    </citation>
    <scope>NUCLEOTIDE SEQUENCE</scope>
</reference>
<protein>
    <submittedName>
        <fullName evidence="1">Recombination enhancement, RecA-dependent nuclease</fullName>
    </submittedName>
</protein>
<name>A0A6J5Q453_9CAUD</name>
<evidence type="ECO:0000313" key="2">
    <source>
        <dbReference type="EMBL" id="CAB4183815.1"/>
    </source>
</evidence>
<evidence type="ECO:0000313" key="1">
    <source>
        <dbReference type="EMBL" id="CAB4179009.1"/>
    </source>
</evidence>
<evidence type="ECO:0000313" key="3">
    <source>
        <dbReference type="EMBL" id="CAB4202400.1"/>
    </source>
</evidence>